<dbReference type="InterPro" id="IPR003593">
    <property type="entry name" value="AAA+_ATPase"/>
</dbReference>
<evidence type="ECO:0000313" key="7">
    <source>
        <dbReference type="Proteomes" id="UP000244727"/>
    </source>
</evidence>
<dbReference type="PANTHER" id="PTHR43335">
    <property type="entry name" value="ABC TRANSPORTER, ATP-BINDING PROTEIN"/>
    <property type="match status" value="1"/>
</dbReference>
<keyword evidence="2" id="KW-0813">Transport</keyword>
<proteinExistence type="inferred from homology"/>
<name>A0A2R4WYG6_9EURY</name>
<evidence type="ECO:0000256" key="2">
    <source>
        <dbReference type="ARBA" id="ARBA00022448"/>
    </source>
</evidence>
<dbReference type="AlphaFoldDB" id="A0A2R4WYG6"/>
<organism evidence="6 7">
    <name type="scientific">Halococcoides cellulosivorans</name>
    <dbReference type="NCBI Taxonomy" id="1679096"/>
    <lineage>
        <taxon>Archaea</taxon>
        <taxon>Methanobacteriati</taxon>
        <taxon>Methanobacteriota</taxon>
        <taxon>Stenosarchaea group</taxon>
        <taxon>Halobacteria</taxon>
        <taxon>Halobacteriales</taxon>
        <taxon>Haloarculaceae</taxon>
        <taxon>Halococcoides</taxon>
    </lineage>
</organism>
<protein>
    <submittedName>
        <fullName evidence="6">ABC transporter ATP-binding protein</fullName>
    </submittedName>
</protein>
<dbReference type="Gene3D" id="3.40.50.300">
    <property type="entry name" value="P-loop containing nucleotide triphosphate hydrolases"/>
    <property type="match status" value="1"/>
</dbReference>
<evidence type="ECO:0000259" key="5">
    <source>
        <dbReference type="PROSITE" id="PS50893"/>
    </source>
</evidence>
<dbReference type="InterPro" id="IPR027417">
    <property type="entry name" value="P-loop_NTPase"/>
</dbReference>
<keyword evidence="7" id="KW-1185">Reference proteome</keyword>
<dbReference type="KEGG" id="harc:HARCEL1_02000"/>
<keyword evidence="3" id="KW-0547">Nucleotide-binding</keyword>
<dbReference type="RefSeq" id="WP_108380939.1">
    <property type="nucleotide sequence ID" value="NZ_CP028858.1"/>
</dbReference>
<reference evidence="6 7" key="1">
    <citation type="submission" date="2018-04" db="EMBL/GenBank/DDBJ databases">
        <title>Halococcoides cellulosivorans gen. nov., sp. nov., an extremely halophilic cellulose-utilizing haloarchaeon from hypersaline lakes.</title>
        <authorList>
            <person name="Sorokin D.Y."/>
            <person name="Toshchakov S.V."/>
            <person name="Samarov N.I."/>
            <person name="Korzhenkov A."/>
            <person name="Kublanov I.V."/>
        </authorList>
    </citation>
    <scope>NUCLEOTIDE SEQUENCE [LARGE SCALE GENOMIC DNA]</scope>
    <source>
        <strain evidence="6 7">HArcel1</strain>
    </source>
</reference>
<dbReference type="PANTHER" id="PTHR43335:SF4">
    <property type="entry name" value="ABC TRANSPORTER, ATP-BINDING PROTEIN"/>
    <property type="match status" value="1"/>
</dbReference>
<feature type="domain" description="ABC transporter" evidence="5">
    <location>
        <begin position="18"/>
        <end position="245"/>
    </location>
</feature>
<evidence type="ECO:0000256" key="4">
    <source>
        <dbReference type="ARBA" id="ARBA00022840"/>
    </source>
</evidence>
<gene>
    <name evidence="6" type="ORF">HARCEL1_02000</name>
</gene>
<evidence type="ECO:0000256" key="3">
    <source>
        <dbReference type="ARBA" id="ARBA00022741"/>
    </source>
</evidence>
<dbReference type="InterPro" id="IPR003439">
    <property type="entry name" value="ABC_transporter-like_ATP-bd"/>
</dbReference>
<dbReference type="GO" id="GO:0016887">
    <property type="term" value="F:ATP hydrolysis activity"/>
    <property type="evidence" value="ECO:0007669"/>
    <property type="project" value="InterPro"/>
</dbReference>
<accession>A0A2R4WYG6</accession>
<evidence type="ECO:0000256" key="1">
    <source>
        <dbReference type="ARBA" id="ARBA00005417"/>
    </source>
</evidence>
<dbReference type="CDD" id="cd03230">
    <property type="entry name" value="ABC_DR_subfamily_A"/>
    <property type="match status" value="1"/>
</dbReference>
<keyword evidence="4 6" id="KW-0067">ATP-binding</keyword>
<dbReference type="SUPFAM" id="SSF52540">
    <property type="entry name" value="P-loop containing nucleoside triphosphate hydrolases"/>
    <property type="match status" value="1"/>
</dbReference>
<dbReference type="EMBL" id="CP028858">
    <property type="protein sequence ID" value="AWB26570.1"/>
    <property type="molecule type" value="Genomic_DNA"/>
</dbReference>
<dbReference type="GeneID" id="36511241"/>
<dbReference type="GO" id="GO:0005524">
    <property type="term" value="F:ATP binding"/>
    <property type="evidence" value="ECO:0007669"/>
    <property type="project" value="UniProtKB-KW"/>
</dbReference>
<sequence length="329" mass="35063">MNGAAPGDRQRATGDHAIRIDGLTKRYGADVLAVDDLSLSVERGEIFGFLGPNGAGKSTTIDVLMDYVRPTAGEATVLGFDAQRETRAVHERVGILPDGYGLWDRLTGRTHLEYAIDLKGANDAIDALLDRVGLDRAAADRPVGGYSKGMTQRLALAIALVGDPDLLILDEPSSGLDPNGVRLVREIVLERAERDKTVFFSSHILPQVEAVCDRVAILNRGRLVAVDSVDGLRDALGTGATVTMTVDSVPANLTIDQVPGVQSVTVDGRTIRATVDRPEAKVAVLDRVREDGAGAIVDLSVEQSSLEDLFSAYTGSAPPTGATEREERR</sequence>
<dbReference type="SMART" id="SM00382">
    <property type="entry name" value="AAA"/>
    <property type="match status" value="1"/>
</dbReference>
<dbReference type="Pfam" id="PF00005">
    <property type="entry name" value="ABC_tran"/>
    <property type="match status" value="1"/>
</dbReference>
<evidence type="ECO:0000313" key="6">
    <source>
        <dbReference type="EMBL" id="AWB26570.1"/>
    </source>
</evidence>
<comment type="similarity">
    <text evidence="1">Belongs to the ABC transporter superfamily.</text>
</comment>
<dbReference type="PROSITE" id="PS50893">
    <property type="entry name" value="ABC_TRANSPORTER_2"/>
    <property type="match status" value="1"/>
</dbReference>
<dbReference type="Proteomes" id="UP000244727">
    <property type="component" value="Chromosome"/>
</dbReference>